<proteinExistence type="predicted"/>
<keyword evidence="1" id="KW-0812">Transmembrane</keyword>
<name>A0A8S5NUV1_9CAUD</name>
<evidence type="ECO:0000256" key="1">
    <source>
        <dbReference type="SAM" id="Phobius"/>
    </source>
</evidence>
<sequence length="81" mass="9357">MELIYTIIAILCLCFGFYVGYKLGKDKELPKAPKEVIHPIKTIKDNIENNRAERAEEDRLQELQDDLAELDSYDGGVTERR</sequence>
<feature type="transmembrane region" description="Helical" evidence="1">
    <location>
        <begin position="6"/>
        <end position="24"/>
    </location>
</feature>
<accession>A0A8S5NUV1</accession>
<evidence type="ECO:0000313" key="2">
    <source>
        <dbReference type="EMBL" id="DAD98156.1"/>
    </source>
</evidence>
<keyword evidence="1" id="KW-1133">Transmembrane helix</keyword>
<keyword evidence="1" id="KW-0472">Membrane</keyword>
<protein>
    <submittedName>
        <fullName evidence="2">Sec-independent protein translocase protein tatAd protein, PROTEIN TRANSPORT</fullName>
    </submittedName>
</protein>
<dbReference type="EMBL" id="BK015254">
    <property type="protein sequence ID" value="DAD98156.1"/>
    <property type="molecule type" value="Genomic_DNA"/>
</dbReference>
<reference evidence="2" key="1">
    <citation type="journal article" date="2021" name="Proc. Natl. Acad. Sci. U.S.A.">
        <title>A Catalog of Tens of Thousands of Viruses from Human Metagenomes Reveals Hidden Associations with Chronic Diseases.</title>
        <authorList>
            <person name="Tisza M.J."/>
            <person name="Buck C.B."/>
        </authorList>
    </citation>
    <scope>NUCLEOTIDE SEQUENCE</scope>
    <source>
        <strain evidence="2">CthRr4</strain>
    </source>
</reference>
<organism evidence="2">
    <name type="scientific">Myoviridae sp. cthRr4</name>
    <dbReference type="NCBI Taxonomy" id="2825152"/>
    <lineage>
        <taxon>Viruses</taxon>
        <taxon>Duplodnaviria</taxon>
        <taxon>Heunggongvirae</taxon>
        <taxon>Uroviricota</taxon>
        <taxon>Caudoviricetes</taxon>
    </lineage>
</organism>